<organism evidence="2">
    <name type="scientific">freshwater metagenome</name>
    <dbReference type="NCBI Taxonomy" id="449393"/>
    <lineage>
        <taxon>unclassified sequences</taxon>
        <taxon>metagenomes</taxon>
        <taxon>ecological metagenomes</taxon>
    </lineage>
</organism>
<reference evidence="2" key="1">
    <citation type="submission" date="2020-05" db="EMBL/GenBank/DDBJ databases">
        <authorList>
            <person name="Chiriac C."/>
            <person name="Salcher M."/>
            <person name="Ghai R."/>
            <person name="Kavagutti S V."/>
        </authorList>
    </citation>
    <scope>NUCLEOTIDE SEQUENCE</scope>
</reference>
<evidence type="ECO:0000256" key="1">
    <source>
        <dbReference type="SAM" id="MobiDB-lite"/>
    </source>
</evidence>
<sequence length="357" mass="37378">MSAQPLVSDAPVDSLNQDESDEAGANEVSPLEGQWDFLRNDLPDLGSFQELVKVVTATATASGVSATLLDPSSADESWSYKFDGRQVIFVSNELMVIETLAPIGSKSITDDLRASGWTVEVVKVARADGECGAFADQQVSFLQCRHNQTDVLLVQPVGASSDRLVTVAQRTMGNSTSVGPAAGQTSAPGLHIPDAFADALLPFPLSKNEPLGQLASQYDDPSKAIQAVRELVKSAGIKLTGFDIGWMDHSGGVYLGGQSLVVVGPEIVAVQSLGAMTENFIERQISSLPDGVKAQRVQSGGMPCVTVVSSVRASLVCTAPSLTLTLISAVGSDNGSLALSVLFDTTEKLSALPVQFP</sequence>
<evidence type="ECO:0000313" key="2">
    <source>
        <dbReference type="EMBL" id="CAB4894720.1"/>
    </source>
</evidence>
<dbReference type="AlphaFoldDB" id="A0A6J7FPN2"/>
<name>A0A6J7FPN2_9ZZZZ</name>
<feature type="region of interest" description="Disordered" evidence="1">
    <location>
        <begin position="1"/>
        <end position="30"/>
    </location>
</feature>
<gene>
    <name evidence="2" type="ORF">UFOPK3376_03088</name>
</gene>
<protein>
    <submittedName>
        <fullName evidence="2">Unannotated protein</fullName>
    </submittedName>
</protein>
<proteinExistence type="predicted"/>
<dbReference type="EMBL" id="CAFBLP010000135">
    <property type="protein sequence ID" value="CAB4894720.1"/>
    <property type="molecule type" value="Genomic_DNA"/>
</dbReference>
<accession>A0A6J7FPN2</accession>